<comment type="caution">
    <text evidence="3">The sequence shown here is derived from an EMBL/GenBank/DDBJ whole genome shotgun (WGS) entry which is preliminary data.</text>
</comment>
<dbReference type="Gene3D" id="2.40.160.210">
    <property type="entry name" value="Acyl-CoA thioesterase, double hotdog domain"/>
    <property type="match status" value="1"/>
</dbReference>
<dbReference type="RefSeq" id="WP_183357474.1">
    <property type="nucleotide sequence ID" value="NZ_JACIBT010000001.1"/>
</dbReference>
<dbReference type="AlphaFoldDB" id="A0A7W5U0Q5"/>
<dbReference type="Proteomes" id="UP000547528">
    <property type="component" value="Unassembled WGS sequence"/>
</dbReference>
<accession>A0A7W5U0Q5</accession>
<feature type="domain" description="Acyl-CoA thioesterase-like C-terminal" evidence="2">
    <location>
        <begin position="129"/>
        <end position="253"/>
    </location>
</feature>
<dbReference type="SUPFAM" id="SSF54637">
    <property type="entry name" value="Thioesterase/thiol ester dehydrase-isomerase"/>
    <property type="match status" value="2"/>
</dbReference>
<dbReference type="Pfam" id="PF13622">
    <property type="entry name" value="4HBT_3"/>
    <property type="match status" value="1"/>
</dbReference>
<dbReference type="Pfam" id="PF20789">
    <property type="entry name" value="4HBT_3C"/>
    <property type="match status" value="1"/>
</dbReference>
<reference evidence="3 4" key="1">
    <citation type="submission" date="2020-08" db="EMBL/GenBank/DDBJ databases">
        <title>Sequencing the genomes of 1000 actinobacteria strains.</title>
        <authorList>
            <person name="Klenk H.-P."/>
        </authorList>
    </citation>
    <scope>NUCLEOTIDE SEQUENCE [LARGE SCALE GENOMIC DNA]</scope>
    <source>
        <strain evidence="3 4">DSM 28238</strain>
    </source>
</reference>
<feature type="domain" description="Acyl-CoA thioesterase-like N-terminal HotDog" evidence="1">
    <location>
        <begin position="20"/>
        <end position="99"/>
    </location>
</feature>
<dbReference type="InterPro" id="IPR029069">
    <property type="entry name" value="HotDog_dom_sf"/>
</dbReference>
<protein>
    <recommendedName>
        <fullName evidence="5">Thioesterase family protein</fullName>
    </recommendedName>
</protein>
<dbReference type="InterPro" id="IPR042171">
    <property type="entry name" value="Acyl-CoA_hotdog"/>
</dbReference>
<evidence type="ECO:0008006" key="5">
    <source>
        <dbReference type="Google" id="ProtNLM"/>
    </source>
</evidence>
<evidence type="ECO:0000313" key="4">
    <source>
        <dbReference type="Proteomes" id="UP000547528"/>
    </source>
</evidence>
<proteinExistence type="predicted"/>
<evidence type="ECO:0000259" key="2">
    <source>
        <dbReference type="Pfam" id="PF20789"/>
    </source>
</evidence>
<gene>
    <name evidence="3" type="ORF">FHX47_000704</name>
</gene>
<dbReference type="EMBL" id="JACIBT010000001">
    <property type="protein sequence ID" value="MBB3667111.1"/>
    <property type="molecule type" value="Genomic_DNA"/>
</dbReference>
<evidence type="ECO:0000313" key="3">
    <source>
        <dbReference type="EMBL" id="MBB3667111.1"/>
    </source>
</evidence>
<name>A0A7W5U0Q5_9MICC</name>
<dbReference type="InterPro" id="IPR049450">
    <property type="entry name" value="ACOT8-like_C"/>
</dbReference>
<organism evidence="3 4">
    <name type="scientific">Garicola koreensis</name>
    <dbReference type="NCBI Taxonomy" id="1262554"/>
    <lineage>
        <taxon>Bacteria</taxon>
        <taxon>Bacillati</taxon>
        <taxon>Actinomycetota</taxon>
        <taxon>Actinomycetes</taxon>
        <taxon>Micrococcales</taxon>
        <taxon>Micrococcaceae</taxon>
        <taxon>Garicola</taxon>
    </lineage>
</organism>
<keyword evidence="4" id="KW-1185">Reference proteome</keyword>
<sequence>MAYFERIDDTRFRATEHVSGAWNEQEQHIAPALGLMAHVLELHRDARREDRMRISSLHYDILGPVPVGEVDVVCRVVRPGRTIELVEVELSYQQRTIVLLRSWLLAEFDADHVQGGDLPRITGPQSFEPWDATSLWPGGLIRSIEGRRREESPGRAQAWIRTAHALVADEQVSDTARFIGLFDVSNGVAVRAKPDEVVFPNVELTAQLFRDPTGEWVGYDTTVTFGPDGRGLTHTIIHDQSGPIGAVTQALTVRPQR</sequence>
<dbReference type="InterPro" id="IPR049449">
    <property type="entry name" value="TesB_ACOT8-like_N"/>
</dbReference>
<evidence type="ECO:0000259" key="1">
    <source>
        <dbReference type="Pfam" id="PF13622"/>
    </source>
</evidence>